<comment type="subcellular location">
    <subcellularLocation>
        <location evidence="1">Endomembrane system</location>
        <topology evidence="1">Multi-pass membrane protein</topology>
    </subcellularLocation>
    <subcellularLocation>
        <location evidence="10">Vacuole membrane</location>
    </subcellularLocation>
</comment>
<evidence type="ECO:0000256" key="5">
    <source>
        <dbReference type="ARBA" id="ARBA00022692"/>
    </source>
</evidence>
<feature type="transmembrane region" description="Helical" evidence="10">
    <location>
        <begin position="481"/>
        <end position="505"/>
    </location>
</feature>
<feature type="compositionally biased region" description="Polar residues" evidence="11">
    <location>
        <begin position="88"/>
        <end position="100"/>
    </location>
</feature>
<dbReference type="NCBIfam" id="TIGR00378">
    <property type="entry name" value="cax"/>
    <property type="match status" value="1"/>
</dbReference>
<feature type="transmembrane region" description="Helical" evidence="10">
    <location>
        <begin position="345"/>
        <end position="363"/>
    </location>
</feature>
<evidence type="ECO:0000256" key="10">
    <source>
        <dbReference type="RuleBase" id="RU365028"/>
    </source>
</evidence>
<dbReference type="EMBL" id="AXCR01000012">
    <property type="protein sequence ID" value="KJR80094.1"/>
    <property type="molecule type" value="Genomic_DNA"/>
</dbReference>
<name>A0A0F2LTB3_SPOSC</name>
<keyword evidence="6 10" id="KW-0106">Calcium</keyword>
<evidence type="ECO:0000256" key="9">
    <source>
        <dbReference type="ARBA" id="ARBA00023136"/>
    </source>
</evidence>
<feature type="compositionally biased region" description="Low complexity" evidence="11">
    <location>
        <begin position="73"/>
        <end position="87"/>
    </location>
</feature>
<dbReference type="OrthoDB" id="1699231at2759"/>
<reference evidence="13 14" key="1">
    <citation type="journal article" date="2014" name="BMC Genomics">
        <title>Comparative genomics of the major fungal agents of human and animal Sporotrichosis: Sporothrix schenckii and Sporothrix brasiliensis.</title>
        <authorList>
            <person name="Teixeira M.M."/>
            <person name="de Almeida L.G."/>
            <person name="Kubitschek-Barreira P."/>
            <person name="Alves F.L."/>
            <person name="Kioshima E.S."/>
            <person name="Abadio A.K."/>
            <person name="Fernandes L."/>
            <person name="Derengowski L.S."/>
            <person name="Ferreira K.S."/>
            <person name="Souza R.C."/>
            <person name="Ruiz J.C."/>
            <person name="de Andrade N.C."/>
            <person name="Paes H.C."/>
            <person name="Nicola A.M."/>
            <person name="Albuquerque P."/>
            <person name="Gerber A.L."/>
            <person name="Martins V.P."/>
            <person name="Peconick L.D."/>
            <person name="Neto A.V."/>
            <person name="Chaucanez C.B."/>
            <person name="Silva P.A."/>
            <person name="Cunha O.L."/>
            <person name="de Oliveira F.F."/>
            <person name="dos Santos T.C."/>
            <person name="Barros A.L."/>
            <person name="Soares M.A."/>
            <person name="de Oliveira L.M."/>
            <person name="Marini M.M."/>
            <person name="Villalobos-Duno H."/>
            <person name="Cunha M.M."/>
            <person name="de Hoog S."/>
            <person name="da Silveira J.F."/>
            <person name="Henrissat B."/>
            <person name="Nino-Vega G.A."/>
            <person name="Cisalpino P.S."/>
            <person name="Mora-Montes H.M."/>
            <person name="Almeida S.R."/>
            <person name="Stajich J.E."/>
            <person name="Lopes-Bezerra L.M."/>
            <person name="Vasconcelos A.T."/>
            <person name="Felipe M.S."/>
        </authorList>
    </citation>
    <scope>NUCLEOTIDE SEQUENCE [LARGE SCALE GENOMIC DNA]</scope>
    <source>
        <strain evidence="13 14">1099-18</strain>
    </source>
</reference>
<feature type="domain" description="Sodium/calcium exchanger membrane region" evidence="12">
    <location>
        <begin position="420"/>
        <end position="558"/>
    </location>
</feature>
<dbReference type="Proteomes" id="UP000033710">
    <property type="component" value="Unassembled WGS sequence"/>
</dbReference>
<keyword evidence="5 10" id="KW-0812">Transmembrane</keyword>
<feature type="region of interest" description="Disordered" evidence="11">
    <location>
        <begin position="1"/>
        <end position="121"/>
    </location>
</feature>
<evidence type="ECO:0000256" key="11">
    <source>
        <dbReference type="SAM" id="MobiDB-lite"/>
    </source>
</evidence>
<evidence type="ECO:0000256" key="8">
    <source>
        <dbReference type="ARBA" id="ARBA00023065"/>
    </source>
</evidence>
<dbReference type="Pfam" id="PF01699">
    <property type="entry name" value="Na_Ca_ex"/>
    <property type="match status" value="2"/>
</dbReference>
<feature type="compositionally biased region" description="Low complexity" evidence="11">
    <location>
        <begin position="15"/>
        <end position="28"/>
    </location>
</feature>
<dbReference type="InterPro" id="IPR004837">
    <property type="entry name" value="NaCa_Exmemb"/>
</dbReference>
<evidence type="ECO:0000256" key="3">
    <source>
        <dbReference type="ARBA" id="ARBA00022448"/>
    </source>
</evidence>
<dbReference type="FunFam" id="1.20.1420.30:FF:000026">
    <property type="entry name" value="Vacuolar calcium ion transporter"/>
    <property type="match status" value="1"/>
</dbReference>
<feature type="domain" description="Sodium/calcium exchanger membrane region" evidence="12">
    <location>
        <begin position="205"/>
        <end position="364"/>
    </location>
</feature>
<dbReference type="GeneID" id="27662724"/>
<feature type="transmembrane region" description="Helical" evidence="10">
    <location>
        <begin position="176"/>
        <end position="197"/>
    </location>
</feature>
<accession>A0A0F2LTB3</accession>
<evidence type="ECO:0000313" key="13">
    <source>
        <dbReference type="EMBL" id="KJR80094.1"/>
    </source>
</evidence>
<keyword evidence="8 10" id="KW-0406">Ion transport</keyword>
<dbReference type="InterPro" id="IPR004713">
    <property type="entry name" value="CaH_exchang"/>
</dbReference>
<feature type="transmembrane region" description="Helical" evidence="10">
    <location>
        <begin position="416"/>
        <end position="435"/>
    </location>
</feature>
<dbReference type="RefSeq" id="XP_016582770.1">
    <property type="nucleotide sequence ID" value="XM_016727447.1"/>
</dbReference>
<feature type="transmembrane region" description="Helical" evidence="10">
    <location>
        <begin position="541"/>
        <end position="561"/>
    </location>
</feature>
<gene>
    <name evidence="13" type="ORF">SPSK_00479</name>
</gene>
<reference evidence="13 14" key="2">
    <citation type="journal article" date="2015" name="Eukaryot. Cell">
        <title>Asexual propagation of a virulent clone complex in a human and feline outbreak of sporotrichosis.</title>
        <authorList>
            <person name="Teixeira Mde M."/>
            <person name="Rodrigues A.M."/>
            <person name="Tsui C.K."/>
            <person name="de Almeida L.G."/>
            <person name="Van Diepeningen A.D."/>
            <person name="van den Ende B.G."/>
            <person name="Fernandes G.F."/>
            <person name="Kano R."/>
            <person name="Hamelin R.C."/>
            <person name="Lopes-Bezerra L.M."/>
            <person name="Vasconcelos A.T."/>
            <person name="de Hoog S."/>
            <person name="de Camargo Z.P."/>
            <person name="Felipe M.S."/>
        </authorList>
    </citation>
    <scope>NUCLEOTIDE SEQUENCE [LARGE SCALE GENOMIC DNA]</scope>
    <source>
        <strain evidence="13 14">1099-18</strain>
    </source>
</reference>
<keyword evidence="10" id="KW-0050">Antiport</keyword>
<evidence type="ECO:0000259" key="12">
    <source>
        <dbReference type="Pfam" id="PF01699"/>
    </source>
</evidence>
<comment type="caution">
    <text evidence="13">The sequence shown here is derived from an EMBL/GenBank/DDBJ whole genome shotgun (WGS) entry which is preliminary data.</text>
</comment>
<comment type="function">
    <text evidence="10">Has a role in promoting intracellular calcium ion sequestration via the exchange of calcium ions for hydrogen ions across the vacuolar membrane. Involved also in manganese ion homeostasis via its uptake into the vacuole.</text>
</comment>
<dbReference type="AlphaFoldDB" id="A0A0F2LTB3"/>
<keyword evidence="10" id="KW-0926">Vacuole</keyword>
<proteinExistence type="inferred from homology"/>
<dbReference type="GO" id="GO:0015369">
    <property type="term" value="F:calcium:proton antiporter activity"/>
    <property type="evidence" value="ECO:0007669"/>
    <property type="project" value="UniProtKB-UniRule"/>
</dbReference>
<dbReference type="Gene3D" id="1.20.1420.30">
    <property type="entry name" value="NCX, central ion-binding region"/>
    <property type="match status" value="2"/>
</dbReference>
<evidence type="ECO:0000256" key="7">
    <source>
        <dbReference type="ARBA" id="ARBA00022989"/>
    </source>
</evidence>
<protein>
    <recommendedName>
        <fullName evidence="10">Vacuolar calcium ion transporter</fullName>
    </recommendedName>
</protein>
<evidence type="ECO:0000313" key="14">
    <source>
        <dbReference type="Proteomes" id="UP000033710"/>
    </source>
</evidence>
<dbReference type="GO" id="GO:0000329">
    <property type="term" value="C:fungal-type vacuole membrane"/>
    <property type="evidence" value="ECO:0007669"/>
    <property type="project" value="TreeGrafter"/>
</dbReference>
<dbReference type="PANTHER" id="PTHR31503">
    <property type="entry name" value="VACUOLAR CALCIUM ION TRANSPORTER"/>
    <property type="match status" value="1"/>
</dbReference>
<sequence length="588" mass="62836">MPAYIRPSSTGQGRSASTSTMGGNTSSNEKPQGEAVVEPGREIDLEAGLPVPPPAATARTSGADSRPRPSKRTATFSITAATAAAATSRPSNGTTGSTKHPGSGIAGAGVVPPPNTPANKEQATRTLRRMFTRSSGKTDGSGRSLRFRPRTEGESGRSGLHISHFLRIAFRSSSTVSCMVNVLWPFVPAAIACRYALSDSPTNNLISFILAYIAMVPCANLIGFAGQELSRKVPHVVGVLTETIVASIVEIVLFIVLLTRGLYVVIQAAILGSVLATMLLCLGMCFFVGGLRRTEQEFSETVSEAGNGLLLTAGFGLAVPTLFQHALSGIVGLDPDDLESRTVNVSRVTSILLIVAYLVFIYFQARTHNSIYDEIFEGEEQRATAFAAESALEHISRGELDYHVDVEREKLTMTECLISLSVAVALVSLIALALVEEIEDIVIERGVSDAFMGLILVPLVEKAAEHLTAINEAWDNQMNFALAHVLGSTIQTAMFNGPLAVIVGWGLHRPMGLDFKIFDMGVLILAIITVGNFLRDQKSNYLEGLLCVIVYIAIAVAAYHYPDVNTRAGGTEEAADVVGHVARQLLRR</sequence>
<evidence type="ECO:0000256" key="4">
    <source>
        <dbReference type="ARBA" id="ARBA00022568"/>
    </source>
</evidence>
<feature type="transmembrane region" description="Helical" evidence="10">
    <location>
        <begin position="517"/>
        <end position="534"/>
    </location>
</feature>
<feature type="region of interest" description="Disordered" evidence="11">
    <location>
        <begin position="133"/>
        <end position="153"/>
    </location>
</feature>
<feature type="transmembrane region" description="Helical" evidence="10">
    <location>
        <begin position="309"/>
        <end position="333"/>
    </location>
</feature>
<dbReference type="InterPro" id="IPR044880">
    <property type="entry name" value="NCX_ion-bd_dom_sf"/>
</dbReference>
<organism evidence="13 14">
    <name type="scientific">Sporothrix schenckii 1099-18</name>
    <dbReference type="NCBI Taxonomy" id="1397361"/>
    <lineage>
        <taxon>Eukaryota</taxon>
        <taxon>Fungi</taxon>
        <taxon>Dikarya</taxon>
        <taxon>Ascomycota</taxon>
        <taxon>Pezizomycotina</taxon>
        <taxon>Sordariomycetes</taxon>
        <taxon>Sordariomycetidae</taxon>
        <taxon>Ophiostomatales</taxon>
        <taxon>Ophiostomataceae</taxon>
        <taxon>Sporothrix</taxon>
    </lineage>
</organism>
<dbReference type="GO" id="GO:0006874">
    <property type="term" value="P:intracellular calcium ion homeostasis"/>
    <property type="evidence" value="ECO:0007669"/>
    <property type="project" value="TreeGrafter"/>
</dbReference>
<dbReference type="PANTHER" id="PTHR31503:SF14">
    <property type="entry name" value="VACUOLAR CALCIUM ION TRANSPORTER"/>
    <property type="match status" value="1"/>
</dbReference>
<keyword evidence="3 10" id="KW-0813">Transport</keyword>
<feature type="transmembrane region" description="Helical" evidence="10">
    <location>
        <begin position="264"/>
        <end position="288"/>
    </location>
</feature>
<evidence type="ECO:0000256" key="6">
    <source>
        <dbReference type="ARBA" id="ARBA00022837"/>
    </source>
</evidence>
<dbReference type="InterPro" id="IPR004798">
    <property type="entry name" value="CAX-like"/>
</dbReference>
<feature type="transmembrane region" description="Helical" evidence="10">
    <location>
        <begin position="203"/>
        <end position="224"/>
    </location>
</feature>
<dbReference type="GO" id="GO:0012505">
    <property type="term" value="C:endomembrane system"/>
    <property type="evidence" value="ECO:0007669"/>
    <property type="project" value="UniProtKB-SubCell"/>
</dbReference>
<feature type="transmembrane region" description="Helical" evidence="10">
    <location>
        <begin position="236"/>
        <end position="258"/>
    </location>
</feature>
<comment type="caution">
    <text evidence="10">Lacks conserved residue(s) required for the propagation of feature annotation.</text>
</comment>
<evidence type="ECO:0000256" key="2">
    <source>
        <dbReference type="ARBA" id="ARBA00008170"/>
    </source>
</evidence>
<keyword evidence="4 10" id="KW-0109">Calcium transport</keyword>
<keyword evidence="7 10" id="KW-1133">Transmembrane helix</keyword>
<evidence type="ECO:0000256" key="1">
    <source>
        <dbReference type="ARBA" id="ARBA00004127"/>
    </source>
</evidence>
<keyword evidence="9 10" id="KW-0472">Membrane</keyword>
<dbReference type="KEGG" id="ssck:SPSK_00479"/>
<dbReference type="VEuPathDB" id="FungiDB:SPSK_00479"/>
<comment type="similarity">
    <text evidence="2 10">Belongs to the Ca(2+):cation antiporter (CaCA) (TC 2.A.19) family.</text>
</comment>